<dbReference type="Gene3D" id="1.20.120.1760">
    <property type="match status" value="1"/>
</dbReference>
<evidence type="ECO:0000259" key="4">
    <source>
        <dbReference type="Pfam" id="PF00884"/>
    </source>
</evidence>
<dbReference type="GO" id="GO:0008654">
    <property type="term" value="P:phospholipid biosynthetic process"/>
    <property type="evidence" value="ECO:0007669"/>
    <property type="project" value="InterPro"/>
</dbReference>
<protein>
    <submittedName>
        <fullName evidence="5">CDP-alcohol phosphatidyltransferase family protein</fullName>
    </submittedName>
</protein>
<gene>
    <name evidence="5" type="ORF">ISU10_06765</name>
</gene>
<keyword evidence="3" id="KW-0472">Membrane</keyword>
<dbReference type="InterPro" id="IPR000917">
    <property type="entry name" value="Sulfatase_N"/>
</dbReference>
<accession>A0A930VMW1</accession>
<feature type="transmembrane region" description="Helical" evidence="3">
    <location>
        <begin position="335"/>
        <end position="356"/>
    </location>
</feature>
<reference evidence="5" key="1">
    <citation type="submission" date="2020-11" db="EMBL/GenBank/DDBJ databases">
        <title>Nocardioides cynanchi sp. nov., isolated from soil of rhizosphere of Cynanchum wilfordii.</title>
        <authorList>
            <person name="Lee J.-S."/>
            <person name="Suh M.K."/>
            <person name="Kim J.-S."/>
        </authorList>
    </citation>
    <scope>NUCLEOTIDE SEQUENCE</scope>
    <source>
        <strain evidence="5">KCTC 19276</strain>
    </source>
</reference>
<proteinExistence type="inferred from homology"/>
<evidence type="ECO:0000256" key="1">
    <source>
        <dbReference type="ARBA" id="ARBA00022679"/>
    </source>
</evidence>
<dbReference type="InterPro" id="IPR043130">
    <property type="entry name" value="CDP-OH_PTrfase_TM_dom"/>
</dbReference>
<keyword evidence="1 2" id="KW-0808">Transferase</keyword>
<dbReference type="AlphaFoldDB" id="A0A930VMW1"/>
<feature type="transmembrane region" description="Helical" evidence="3">
    <location>
        <begin position="102"/>
        <end position="123"/>
    </location>
</feature>
<evidence type="ECO:0000256" key="3">
    <source>
        <dbReference type="SAM" id="Phobius"/>
    </source>
</evidence>
<name>A0A930VMW1_9ACTN</name>
<dbReference type="Pfam" id="PF01066">
    <property type="entry name" value="CDP-OH_P_transf"/>
    <property type="match status" value="1"/>
</dbReference>
<dbReference type="GO" id="GO:0016020">
    <property type="term" value="C:membrane"/>
    <property type="evidence" value="ECO:0007669"/>
    <property type="project" value="InterPro"/>
</dbReference>
<comment type="similarity">
    <text evidence="2">Belongs to the CDP-alcohol phosphatidyltransferase class-I family.</text>
</comment>
<dbReference type="PROSITE" id="PS00379">
    <property type="entry name" value="CDP_ALCOHOL_P_TRANSF"/>
    <property type="match status" value="1"/>
</dbReference>
<evidence type="ECO:0000256" key="2">
    <source>
        <dbReference type="RuleBase" id="RU003750"/>
    </source>
</evidence>
<feature type="transmembrane region" description="Helical" evidence="3">
    <location>
        <begin position="246"/>
        <end position="273"/>
    </location>
</feature>
<evidence type="ECO:0000313" key="5">
    <source>
        <dbReference type="EMBL" id="MBF4767467.1"/>
    </source>
</evidence>
<keyword evidence="6" id="KW-1185">Reference proteome</keyword>
<feature type="transmembrane region" description="Helical" evidence="3">
    <location>
        <begin position="301"/>
        <end position="323"/>
    </location>
</feature>
<feature type="transmembrane region" description="Helical" evidence="3">
    <location>
        <begin position="29"/>
        <end position="58"/>
    </location>
</feature>
<comment type="caution">
    <text evidence="5">The sequence shown here is derived from an EMBL/GenBank/DDBJ whole genome shotgun (WGS) entry which is preliminary data.</text>
</comment>
<feature type="transmembrane region" description="Helical" evidence="3">
    <location>
        <begin position="221"/>
        <end position="239"/>
    </location>
</feature>
<keyword evidence="3" id="KW-1133">Transmembrane helix</keyword>
<keyword evidence="3" id="KW-0812">Transmembrane</keyword>
<dbReference type="Gene3D" id="3.40.720.10">
    <property type="entry name" value="Alkaline Phosphatase, subunit A"/>
    <property type="match status" value="1"/>
</dbReference>
<organism evidence="5 6">
    <name type="scientific">Nocardioides agariphilus</name>
    <dbReference type="NCBI Taxonomy" id="433664"/>
    <lineage>
        <taxon>Bacteria</taxon>
        <taxon>Bacillati</taxon>
        <taxon>Actinomycetota</taxon>
        <taxon>Actinomycetes</taxon>
        <taxon>Propionibacteriales</taxon>
        <taxon>Nocardioidaceae</taxon>
        <taxon>Nocardioides</taxon>
    </lineage>
</organism>
<dbReference type="InterPro" id="IPR000462">
    <property type="entry name" value="CDP-OH_P_trans"/>
</dbReference>
<sequence length="725" mass="77874">MTPGEEHGGGVRAVHHRWGAANAITGIRAVLTVVLAVLVAQGATATTVVPVAAVALLTDALDGRVARRTGTASRFGARFDMETDAALLLVLSSYVARDLGLWVLAIGLARYVFLAAKLPLVWLRGQAPPRPWCKVVAALQGIVLVVAASGLLPEPVTTAALLVALALLTESFAHEAWDLWRVRRPHVTQVWVTRLTGVLALLAVWAVLVAPDEIGDLSPAAFARIPVEGLVLVGLVLLLPSRPASWLATGAGAVVGVVALLKLLDIGISVAFARRFDPLGDPVYVGAGVSFLRDALGTANAYTVTVVAVVAMLAILVLVPYAVRRAAGLAREHRPVAVPVLLVLALAWGAGAVTGVRVVPGEPLAAATAVDLASTHVTEVRERLRERAALAQAIADDDYADVPADQLLSALRGKDVLLVFVESYGRVALDGLPTSGQLRDSVDAYSQRLDAAGYSTRSAFLTSPTFGAMSWLAHSTMQSGLWIDNQGTYDLLLGHDRLTLSSAFGKAGWRSVGMIPADTEPWPEGQRFYRWQALHDLTNMDYRGPRFGYGRMPDQFALEQFQRLELDRPGRGPVMAEIDLESSHNPWVPLPRMVDPAELGDGSVFDGMEDEGPQRDETWRSADLVRAAYVRSLQYSLDALTTFLEQRAQQDDDLVVITLGDHWPVTTVSGTTPGHAVPVSVIASDPTVLDQIKSWGWQDGLRPHDGAPEWRMDGFRDRFLAAFSG</sequence>
<feature type="transmembrane region" description="Helical" evidence="3">
    <location>
        <begin position="191"/>
        <end position="209"/>
    </location>
</feature>
<feature type="domain" description="Sulfatase N-terminal" evidence="4">
    <location>
        <begin position="415"/>
        <end position="666"/>
    </location>
</feature>
<dbReference type="InterPro" id="IPR048254">
    <property type="entry name" value="CDP_ALCOHOL_P_TRANSF_CS"/>
</dbReference>
<dbReference type="SUPFAM" id="SSF53649">
    <property type="entry name" value="Alkaline phosphatase-like"/>
    <property type="match status" value="1"/>
</dbReference>
<dbReference type="GO" id="GO:0016780">
    <property type="term" value="F:phosphotransferase activity, for other substituted phosphate groups"/>
    <property type="evidence" value="ECO:0007669"/>
    <property type="project" value="InterPro"/>
</dbReference>
<feature type="transmembrane region" description="Helical" evidence="3">
    <location>
        <begin position="135"/>
        <end position="153"/>
    </location>
</feature>
<evidence type="ECO:0000313" key="6">
    <source>
        <dbReference type="Proteomes" id="UP000660668"/>
    </source>
</evidence>
<dbReference type="Pfam" id="PF00884">
    <property type="entry name" value="Sulfatase"/>
    <property type="match status" value="1"/>
</dbReference>
<dbReference type="Proteomes" id="UP000660668">
    <property type="component" value="Unassembled WGS sequence"/>
</dbReference>
<dbReference type="EMBL" id="JADKPO010000007">
    <property type="protein sequence ID" value="MBF4767467.1"/>
    <property type="molecule type" value="Genomic_DNA"/>
</dbReference>
<dbReference type="InterPro" id="IPR017850">
    <property type="entry name" value="Alkaline_phosphatase_core_sf"/>
</dbReference>